<name>A0ACD5HH30_9PROT</name>
<proteinExistence type="predicted"/>
<evidence type="ECO:0000313" key="2">
    <source>
        <dbReference type="Proteomes" id="UP001195965"/>
    </source>
</evidence>
<accession>A0ACD5HH30</accession>
<protein>
    <submittedName>
        <fullName evidence="1">PAS domain-containing protein</fullName>
    </submittedName>
</protein>
<reference evidence="1 2" key="1">
    <citation type="journal article" date="2021" name="ISME J.">
        <title>Genomic evolution of the class Acidithiobacillia: deep-branching Proteobacteria living in extreme acidic conditions.</title>
        <authorList>
            <person name="Moya-Beltran A."/>
            <person name="Beard S."/>
            <person name="Rojas-Villalobos C."/>
            <person name="Issotta F."/>
            <person name="Gallardo Y."/>
            <person name="Ulloa R."/>
            <person name="Giaveno A."/>
            <person name="Degli Esposti M."/>
            <person name="Johnson D.B."/>
            <person name="Quatrini R."/>
        </authorList>
    </citation>
    <scope>NUCLEOTIDE SEQUENCE [LARGE SCALE GENOMIC DNA]</scope>
    <source>
        <strain evidence="1 2">GG1-14</strain>
    </source>
</reference>
<evidence type="ECO:0000313" key="1">
    <source>
        <dbReference type="EMBL" id="XRI74124.1"/>
    </source>
</evidence>
<keyword evidence="2" id="KW-1185">Reference proteome</keyword>
<gene>
    <name evidence="1" type="ORF">HHS34_002740</name>
</gene>
<dbReference type="EMBL" id="CP127526">
    <property type="protein sequence ID" value="XRI74124.1"/>
    <property type="molecule type" value="Genomic_DNA"/>
</dbReference>
<dbReference type="Proteomes" id="UP001195965">
    <property type="component" value="Chromosome"/>
</dbReference>
<sequence>MLAKNFVADDILNHPEQITATMADRQGFGIIALDNHALVKIFNAAESRLSGLSTIDVLGRNFFTEVAPCTASRLFRGRFRQGLKDEIMDTHFYYTFTYRIRPVSAHVHMFFNVRKSPLFFIFIDRIIQLYEDLG</sequence>
<organism evidence="1 2">
    <name type="scientific">Acidithiobacillus montserratensis</name>
    <dbReference type="NCBI Taxonomy" id="2729135"/>
    <lineage>
        <taxon>Bacteria</taxon>
        <taxon>Pseudomonadati</taxon>
        <taxon>Pseudomonadota</taxon>
        <taxon>Acidithiobacillia</taxon>
        <taxon>Acidithiobacillales</taxon>
        <taxon>Acidithiobacillaceae</taxon>
        <taxon>Acidithiobacillus</taxon>
    </lineage>
</organism>